<name>A0AAN6S3J8_9PEZI</name>
<dbReference type="EMBL" id="MU853815">
    <property type="protein sequence ID" value="KAK3939229.1"/>
    <property type="molecule type" value="Genomic_DNA"/>
</dbReference>
<dbReference type="InterPro" id="IPR002575">
    <property type="entry name" value="Aminoglycoside_PTrfase"/>
</dbReference>
<dbReference type="Gene3D" id="3.90.1200.10">
    <property type="match status" value="1"/>
</dbReference>
<dbReference type="PANTHER" id="PTHR21310">
    <property type="entry name" value="AMINOGLYCOSIDE PHOSPHOTRANSFERASE-RELATED-RELATED"/>
    <property type="match status" value="1"/>
</dbReference>
<gene>
    <name evidence="3" type="ORF">QBC46DRAFT_388501</name>
</gene>
<dbReference type="Proteomes" id="UP001303473">
    <property type="component" value="Unassembled WGS sequence"/>
</dbReference>
<protein>
    <submittedName>
        <fullName evidence="3">Kinase</fullName>
    </submittedName>
</protein>
<sequence length="322" mass="36482">MSSSEYAPERVGDKQPLSPGEPSQPAKDADHSTSDGPDTSTRRLRKLVREKLRARGQQPPDSPPPPPKPFVNPLTRELLDAGGEVIYEKLSCWLVKHACGTRVTKFNHHGIRPSEVEAMRFVSEHTSIPVPRVYDVGERHFTMEFIEGETLDRAWENTLSVEDRALVGRQLRDYIDQLRAIKSPDGIICSFGGRPAVDSRLFFHEGGPFANEAAYNDFLVSDLTGHSSVRDMIRTQMRADHEIVLSHGDLHAINIMARPGVGVVGIVDWELAGYYPEYLDLLKLFRPAIWECGYYKELLNIFPQRYDAEFVVDMVLTQWSRH</sequence>
<keyword evidence="3" id="KW-0418">Kinase</keyword>
<accession>A0AAN6S3J8</accession>
<dbReference type="PANTHER" id="PTHR21310:SF58">
    <property type="entry name" value="AMINOGLYCOSIDE PHOSPHOTRANSFERASE DOMAIN-CONTAINING PROTEIN"/>
    <property type="match status" value="1"/>
</dbReference>
<feature type="compositionally biased region" description="Pro residues" evidence="1">
    <location>
        <begin position="60"/>
        <end position="70"/>
    </location>
</feature>
<evidence type="ECO:0000259" key="2">
    <source>
        <dbReference type="Pfam" id="PF01636"/>
    </source>
</evidence>
<dbReference type="AlphaFoldDB" id="A0AAN6S3J8"/>
<proteinExistence type="predicted"/>
<evidence type="ECO:0000313" key="3">
    <source>
        <dbReference type="EMBL" id="KAK3939229.1"/>
    </source>
</evidence>
<reference evidence="4" key="1">
    <citation type="journal article" date="2023" name="Mol. Phylogenet. Evol.">
        <title>Genome-scale phylogeny and comparative genomics of the fungal order Sordariales.</title>
        <authorList>
            <person name="Hensen N."/>
            <person name="Bonometti L."/>
            <person name="Westerberg I."/>
            <person name="Brannstrom I.O."/>
            <person name="Guillou S."/>
            <person name="Cros-Aarteil S."/>
            <person name="Calhoun S."/>
            <person name="Haridas S."/>
            <person name="Kuo A."/>
            <person name="Mondo S."/>
            <person name="Pangilinan J."/>
            <person name="Riley R."/>
            <person name="LaButti K."/>
            <person name="Andreopoulos B."/>
            <person name="Lipzen A."/>
            <person name="Chen C."/>
            <person name="Yan M."/>
            <person name="Daum C."/>
            <person name="Ng V."/>
            <person name="Clum A."/>
            <person name="Steindorff A."/>
            <person name="Ohm R.A."/>
            <person name="Martin F."/>
            <person name="Silar P."/>
            <person name="Natvig D.O."/>
            <person name="Lalanne C."/>
            <person name="Gautier V."/>
            <person name="Ament-Velasquez S.L."/>
            <person name="Kruys A."/>
            <person name="Hutchinson M.I."/>
            <person name="Powell A.J."/>
            <person name="Barry K."/>
            <person name="Miller A.N."/>
            <person name="Grigoriev I.V."/>
            <person name="Debuchy R."/>
            <person name="Gladieux P."/>
            <person name="Hiltunen Thoren M."/>
            <person name="Johannesson H."/>
        </authorList>
    </citation>
    <scope>NUCLEOTIDE SEQUENCE [LARGE SCALE GENOMIC DNA]</scope>
    <source>
        <strain evidence="4">CBS 340.73</strain>
    </source>
</reference>
<keyword evidence="3" id="KW-0808">Transferase</keyword>
<feature type="domain" description="Aminoglycoside phosphotransferase" evidence="2">
    <location>
        <begin position="105"/>
        <end position="285"/>
    </location>
</feature>
<comment type="caution">
    <text evidence="3">The sequence shown here is derived from an EMBL/GenBank/DDBJ whole genome shotgun (WGS) entry which is preliminary data.</text>
</comment>
<evidence type="ECO:0000256" key="1">
    <source>
        <dbReference type="SAM" id="MobiDB-lite"/>
    </source>
</evidence>
<dbReference type="CDD" id="cd05120">
    <property type="entry name" value="APH_ChoK_like"/>
    <property type="match status" value="1"/>
</dbReference>
<dbReference type="InterPro" id="IPR011009">
    <property type="entry name" value="Kinase-like_dom_sf"/>
</dbReference>
<organism evidence="3 4">
    <name type="scientific">Diplogelasinospora grovesii</name>
    <dbReference type="NCBI Taxonomy" id="303347"/>
    <lineage>
        <taxon>Eukaryota</taxon>
        <taxon>Fungi</taxon>
        <taxon>Dikarya</taxon>
        <taxon>Ascomycota</taxon>
        <taxon>Pezizomycotina</taxon>
        <taxon>Sordariomycetes</taxon>
        <taxon>Sordariomycetidae</taxon>
        <taxon>Sordariales</taxon>
        <taxon>Diplogelasinosporaceae</taxon>
        <taxon>Diplogelasinospora</taxon>
    </lineage>
</organism>
<dbReference type="GO" id="GO:0016301">
    <property type="term" value="F:kinase activity"/>
    <property type="evidence" value="ECO:0007669"/>
    <property type="project" value="UniProtKB-KW"/>
</dbReference>
<dbReference type="SUPFAM" id="SSF56112">
    <property type="entry name" value="Protein kinase-like (PK-like)"/>
    <property type="match status" value="1"/>
</dbReference>
<evidence type="ECO:0000313" key="4">
    <source>
        <dbReference type="Proteomes" id="UP001303473"/>
    </source>
</evidence>
<keyword evidence="4" id="KW-1185">Reference proteome</keyword>
<feature type="region of interest" description="Disordered" evidence="1">
    <location>
        <begin position="1"/>
        <end position="73"/>
    </location>
</feature>
<dbReference type="Pfam" id="PF01636">
    <property type="entry name" value="APH"/>
    <property type="match status" value="1"/>
</dbReference>
<dbReference type="InterPro" id="IPR051678">
    <property type="entry name" value="AGP_Transferase"/>
</dbReference>